<feature type="compositionally biased region" description="Basic and acidic residues" evidence="1">
    <location>
        <begin position="82"/>
        <end position="94"/>
    </location>
</feature>
<name>A0A7W8A6V4_9ACTN</name>
<protein>
    <submittedName>
        <fullName evidence="2">Uncharacterized protein</fullName>
    </submittedName>
</protein>
<evidence type="ECO:0000313" key="3">
    <source>
        <dbReference type="Proteomes" id="UP000568380"/>
    </source>
</evidence>
<evidence type="ECO:0000313" key="2">
    <source>
        <dbReference type="EMBL" id="MBB5079805.1"/>
    </source>
</evidence>
<comment type="caution">
    <text evidence="2">The sequence shown here is derived from an EMBL/GenBank/DDBJ whole genome shotgun (WGS) entry which is preliminary data.</text>
</comment>
<accession>A0A7W8A6V4</accession>
<keyword evidence="3" id="KW-1185">Reference proteome</keyword>
<feature type="region of interest" description="Disordered" evidence="1">
    <location>
        <begin position="81"/>
        <end position="106"/>
    </location>
</feature>
<organism evidence="2 3">
    <name type="scientific">Nonomuraea endophytica</name>
    <dbReference type="NCBI Taxonomy" id="714136"/>
    <lineage>
        <taxon>Bacteria</taxon>
        <taxon>Bacillati</taxon>
        <taxon>Actinomycetota</taxon>
        <taxon>Actinomycetes</taxon>
        <taxon>Streptosporangiales</taxon>
        <taxon>Streptosporangiaceae</taxon>
        <taxon>Nonomuraea</taxon>
    </lineage>
</organism>
<evidence type="ECO:0000256" key="1">
    <source>
        <dbReference type="SAM" id="MobiDB-lite"/>
    </source>
</evidence>
<gene>
    <name evidence="2" type="ORF">HNR40_005291</name>
</gene>
<proteinExistence type="predicted"/>
<reference evidence="2 3" key="1">
    <citation type="submission" date="2020-08" db="EMBL/GenBank/DDBJ databases">
        <title>Genomic Encyclopedia of Type Strains, Phase IV (KMG-IV): sequencing the most valuable type-strain genomes for metagenomic binning, comparative biology and taxonomic classification.</title>
        <authorList>
            <person name="Goeker M."/>
        </authorList>
    </citation>
    <scope>NUCLEOTIDE SEQUENCE [LARGE SCALE GENOMIC DNA]</scope>
    <source>
        <strain evidence="2 3">DSM 45385</strain>
    </source>
</reference>
<sequence length="106" mass="11762">MPCRRLGQVLWRGLGQVLWRGLGKVAHLVGHQQAAHPEACLGHPRLQPGLLEGPGDGVGHVVERDVGRRRQPQIFYRLIGKSMRDQRVPTDERQPVPLTDGPRGGQ</sequence>
<dbReference type="AlphaFoldDB" id="A0A7W8A6V4"/>
<dbReference type="EMBL" id="JACHIN010000007">
    <property type="protein sequence ID" value="MBB5079805.1"/>
    <property type="molecule type" value="Genomic_DNA"/>
</dbReference>
<dbReference type="Proteomes" id="UP000568380">
    <property type="component" value="Unassembled WGS sequence"/>
</dbReference>